<proteinExistence type="inferred from homology"/>
<dbReference type="NCBIfam" id="NF009150">
    <property type="entry name" value="PRK12497.1-3"/>
    <property type="match status" value="1"/>
</dbReference>
<gene>
    <name evidence="3" type="ORF">SAMN05421834_101274</name>
</gene>
<evidence type="ECO:0000256" key="1">
    <source>
        <dbReference type="ARBA" id="ARBA00006738"/>
    </source>
</evidence>
<keyword evidence="3" id="KW-0255">Endonuclease</keyword>
<accession>A0A1N6Q0D7</accession>
<dbReference type="GO" id="GO:0004519">
    <property type="term" value="F:endonuclease activity"/>
    <property type="evidence" value="ECO:0007669"/>
    <property type="project" value="UniProtKB-KW"/>
</dbReference>
<dbReference type="Gene3D" id="3.40.1350.10">
    <property type="match status" value="1"/>
</dbReference>
<dbReference type="InterPro" id="IPR011335">
    <property type="entry name" value="Restrct_endonuc-II-like"/>
</dbReference>
<reference evidence="4" key="1">
    <citation type="submission" date="2017-01" db="EMBL/GenBank/DDBJ databases">
        <authorList>
            <person name="Varghese N."/>
            <person name="Submissions S."/>
        </authorList>
    </citation>
    <scope>NUCLEOTIDE SEQUENCE [LARGE SCALE GENOMIC DNA]</scope>
    <source>
        <strain evidence="4">ATCC 700103</strain>
    </source>
</reference>
<evidence type="ECO:0000313" key="4">
    <source>
        <dbReference type="Proteomes" id="UP000185669"/>
    </source>
</evidence>
<dbReference type="Proteomes" id="UP000185669">
    <property type="component" value="Unassembled WGS sequence"/>
</dbReference>
<keyword evidence="4" id="KW-1185">Reference proteome</keyword>
<dbReference type="STRING" id="56779.SAMN05421834_101274"/>
<keyword evidence="3" id="KW-0540">Nuclease</keyword>
<evidence type="ECO:0000313" key="3">
    <source>
        <dbReference type="EMBL" id="SIQ09987.1"/>
    </source>
</evidence>
<keyword evidence="3" id="KW-0378">Hydrolase</keyword>
<evidence type="ECO:0000256" key="2">
    <source>
        <dbReference type="HAMAP-Rule" id="MF_00048"/>
    </source>
</evidence>
<sequence>MALHNKIGKIGEDIAVKYLRQEGYYIIERNYRNKFGEIDIIAAKNNYTIFIEVKSRSSENYIELAQSLYYKQIAHLRRAAIFYFSEKNIHLSLIRFDLIALKIDPAARRIDKLKHFKNIID</sequence>
<organism evidence="3 4">
    <name type="scientific">Halanaerobium kushneri</name>
    <dbReference type="NCBI Taxonomy" id="56779"/>
    <lineage>
        <taxon>Bacteria</taxon>
        <taxon>Bacillati</taxon>
        <taxon>Bacillota</taxon>
        <taxon>Clostridia</taxon>
        <taxon>Halanaerobiales</taxon>
        <taxon>Halanaerobiaceae</taxon>
        <taxon>Halanaerobium</taxon>
    </lineage>
</organism>
<name>A0A1N6Q0D7_9FIRM</name>
<comment type="similarity">
    <text evidence="1 2">Belongs to the UPF0102 family.</text>
</comment>
<protein>
    <recommendedName>
        <fullName evidence="2">UPF0102 protein SAMN05421834_101274</fullName>
    </recommendedName>
</protein>
<dbReference type="HAMAP" id="MF_00048">
    <property type="entry name" value="UPF0102"/>
    <property type="match status" value="1"/>
</dbReference>
<dbReference type="GO" id="GO:0003676">
    <property type="term" value="F:nucleic acid binding"/>
    <property type="evidence" value="ECO:0007669"/>
    <property type="project" value="InterPro"/>
</dbReference>
<dbReference type="Pfam" id="PF02021">
    <property type="entry name" value="UPF0102"/>
    <property type="match status" value="1"/>
</dbReference>
<dbReference type="InterPro" id="IPR003509">
    <property type="entry name" value="UPF0102_YraN-like"/>
</dbReference>
<dbReference type="EMBL" id="FTNC01000001">
    <property type="protein sequence ID" value="SIQ09987.1"/>
    <property type="molecule type" value="Genomic_DNA"/>
</dbReference>
<dbReference type="AlphaFoldDB" id="A0A1N6Q0D7"/>
<dbReference type="SUPFAM" id="SSF52980">
    <property type="entry name" value="Restriction endonuclease-like"/>
    <property type="match status" value="1"/>
</dbReference>
<dbReference type="OrthoDB" id="9802516at2"/>
<dbReference type="PANTHER" id="PTHR34039">
    <property type="entry name" value="UPF0102 PROTEIN YRAN"/>
    <property type="match status" value="1"/>
</dbReference>
<dbReference type="RefSeq" id="WP_076543564.1">
    <property type="nucleotide sequence ID" value="NZ_FTNC01000001.1"/>
</dbReference>
<dbReference type="PANTHER" id="PTHR34039:SF1">
    <property type="entry name" value="UPF0102 PROTEIN YRAN"/>
    <property type="match status" value="1"/>
</dbReference>
<dbReference type="InterPro" id="IPR011856">
    <property type="entry name" value="tRNA_endonuc-like_dom_sf"/>
</dbReference>